<keyword evidence="2" id="KW-0288">FMN</keyword>
<organism evidence="6 7">
    <name type="scientific">Paludibaculum fermentans</name>
    <dbReference type="NCBI Taxonomy" id="1473598"/>
    <lineage>
        <taxon>Bacteria</taxon>
        <taxon>Pseudomonadati</taxon>
        <taxon>Acidobacteriota</taxon>
        <taxon>Terriglobia</taxon>
        <taxon>Bryobacterales</taxon>
        <taxon>Bryobacteraceae</taxon>
        <taxon>Paludibaculum</taxon>
    </lineage>
</organism>
<evidence type="ECO:0000256" key="4">
    <source>
        <dbReference type="ARBA" id="ARBA00022741"/>
    </source>
</evidence>
<dbReference type="Gene3D" id="2.40.30.30">
    <property type="entry name" value="Riboflavin kinase-like"/>
    <property type="match status" value="1"/>
</dbReference>
<dbReference type="GO" id="GO:0009231">
    <property type="term" value="P:riboflavin biosynthetic process"/>
    <property type="evidence" value="ECO:0007669"/>
    <property type="project" value="InterPro"/>
</dbReference>
<dbReference type="InterPro" id="IPR023465">
    <property type="entry name" value="Riboflavin_kinase_dom_sf"/>
</dbReference>
<keyword evidence="4" id="KW-0547">Nucleotide-binding</keyword>
<proteinExistence type="predicted"/>
<dbReference type="InterPro" id="IPR023602">
    <property type="entry name" value="Riboflavin_kinase_CTP-dep"/>
</dbReference>
<evidence type="ECO:0000256" key="2">
    <source>
        <dbReference type="ARBA" id="ARBA00022643"/>
    </source>
</evidence>
<accession>A0A7S7NYB9</accession>
<evidence type="ECO:0000256" key="1">
    <source>
        <dbReference type="ARBA" id="ARBA00022630"/>
    </source>
</evidence>
<dbReference type="Pfam" id="PF01982">
    <property type="entry name" value="CTP-dep_RFKase"/>
    <property type="match status" value="1"/>
</dbReference>
<evidence type="ECO:0000256" key="3">
    <source>
        <dbReference type="ARBA" id="ARBA00022679"/>
    </source>
</evidence>
<keyword evidence="1" id="KW-0285">Flavoprotein</keyword>
<dbReference type="GO" id="GO:0000166">
    <property type="term" value="F:nucleotide binding"/>
    <property type="evidence" value="ECO:0007669"/>
    <property type="project" value="UniProtKB-KW"/>
</dbReference>
<dbReference type="AlphaFoldDB" id="A0A7S7NYB9"/>
<evidence type="ECO:0000259" key="5">
    <source>
        <dbReference type="Pfam" id="PF01982"/>
    </source>
</evidence>
<evidence type="ECO:0000313" key="6">
    <source>
        <dbReference type="EMBL" id="QOY92025.1"/>
    </source>
</evidence>
<evidence type="ECO:0000313" key="7">
    <source>
        <dbReference type="Proteomes" id="UP000593892"/>
    </source>
</evidence>
<dbReference type="GO" id="GO:0008531">
    <property type="term" value="F:riboflavin kinase activity"/>
    <property type="evidence" value="ECO:0007669"/>
    <property type="project" value="InterPro"/>
</dbReference>
<dbReference type="SUPFAM" id="SSF82114">
    <property type="entry name" value="Riboflavin kinase-like"/>
    <property type="match status" value="1"/>
</dbReference>
<reference evidence="6 7" key="1">
    <citation type="submission" date="2020-10" db="EMBL/GenBank/DDBJ databases">
        <title>Complete genome sequence of Paludibaculum fermentans P105T, a facultatively anaerobic acidobacterium capable of dissimilatory Fe(III) reduction.</title>
        <authorList>
            <person name="Dedysh S.N."/>
            <person name="Beletsky A.V."/>
            <person name="Kulichevskaya I.S."/>
            <person name="Mardanov A.V."/>
            <person name="Ravin N.V."/>
        </authorList>
    </citation>
    <scope>NUCLEOTIDE SEQUENCE [LARGE SCALE GENOMIC DNA]</scope>
    <source>
        <strain evidence="6 7">P105</strain>
    </source>
</reference>
<name>A0A7S7NYB9_PALFE</name>
<dbReference type="KEGG" id="pfer:IRI77_16355"/>
<protein>
    <submittedName>
        <fullName evidence="6">DUF120 domain-containing protein</fullName>
    </submittedName>
</protein>
<gene>
    <name evidence="6" type="ORF">IRI77_16355</name>
</gene>
<dbReference type="Proteomes" id="UP000593892">
    <property type="component" value="Chromosome"/>
</dbReference>
<keyword evidence="7" id="KW-1185">Reference proteome</keyword>
<feature type="domain" description="Riboflavin kinase" evidence="5">
    <location>
        <begin position="13"/>
        <end position="112"/>
    </location>
</feature>
<dbReference type="EMBL" id="CP063849">
    <property type="protein sequence ID" value="QOY92025.1"/>
    <property type="molecule type" value="Genomic_DNA"/>
</dbReference>
<keyword evidence="3" id="KW-0808">Transferase</keyword>
<sequence>MGIFGYWIGQLGDHYERKTGMHLYSGTLNLELPESDSLPPNPLRPEAHEYGGRVSVNIVPCLILGRPAFLLLTDQNEIGTGHHPRNLIEIATDLGLRDAYSLRDGDPIEVEIP</sequence>